<dbReference type="SUPFAM" id="SSF63829">
    <property type="entry name" value="Calcium-dependent phosphotriesterase"/>
    <property type="match status" value="2"/>
</dbReference>
<dbReference type="InterPro" id="IPR013783">
    <property type="entry name" value="Ig-like_fold"/>
</dbReference>
<keyword evidence="8" id="KW-1185">Reference proteome</keyword>
<evidence type="ECO:0000313" key="8">
    <source>
        <dbReference type="Proteomes" id="UP000619457"/>
    </source>
</evidence>
<dbReference type="InterPro" id="IPR020449">
    <property type="entry name" value="Tscrpt_reg_AraC-type_HTH"/>
</dbReference>
<dbReference type="InterPro" id="IPR015943">
    <property type="entry name" value="WD40/YVTN_repeat-like_dom_sf"/>
</dbReference>
<keyword evidence="1" id="KW-0805">Transcription regulation</keyword>
<evidence type="ECO:0000256" key="4">
    <source>
        <dbReference type="SAM" id="Coils"/>
    </source>
</evidence>
<dbReference type="SMART" id="SM00342">
    <property type="entry name" value="HTH_ARAC"/>
    <property type="match status" value="1"/>
</dbReference>
<sequence length="1258" mass="143297">MNIGKLPAPKALGGTHPKISLLLLNMKNRYLFYGLCIVLAGLASDLWAQNLKFKTYLVEDGLSNNSVNKIVNAQDGGLWIATWDGLNYFDGKRFTVFRNVPGDSSSLPGNFITDILLDQEGQMWVRSSEETLSLKGAKGFTNFSLGSNIQRLGLSQYGQAMAQVRDSILSFEGNKWAYCKTCSFTEPESEGLNALLERQVPGVDILDQHTDRSGRIWYATLRHGVYVLSPDSGNEFYSYHHDATDAYSIRSNEIYTINEDVYGNIWLGTKDGGISMAHRNSSAVYSVYPHPEKQPQLPNETLRALTQDQSGQLWLGFYNSGLFLRKADSPLFKRFDLLQDDSSSDWNRIRSLYTDRAGTVWVGTYAGVLRISAQGKKTFFTQKDTPHFVADRNYDFFEDKANNCLWVACWGGLSKYSYLSESFEAFEDQRLFQGLHIRQVLSTRSGLFVATERNGVAMYEAGKLTFLDDSNGLLNNSVFALQEDEQTGNIWIATLAGVSVYHPMQGMITHIRQEEGLRSQLVYGLLPDEQHMWISTTNGISRINLKDYTLHNLAPDEGWQGAEFSEGAFFRSELGMMFFGGVNGLNYFHPQRIELEDELPRLSLLLPDTEEQLSGLNAGEIELGVRAVQFSRSDQNQVQFRLLPASEQWREVPSDGRIIFEGLSPGSYTLEVRNSLESRPENYLRHSILIPRPIWHSPFLWVALMMLASAALILWRTKAAKNEQKILQRKIEERTALIQQQKAELQQINDRLDAKNKEINEQKSALLDLHQRHQDADFEMDKFKAYVLGQFKMPLTDLKENLELLRAHSKAGKETVMGLVEQMLTQVRDWEKIQKMEQLESGGPSLTLLPELMESIFQNFQNPLTKYHISFREEYQLTGGWVELDVLKFKLFWQYLLREVLKYLESGAAFEVKAHSANAALQVDLTINSSLLVHNLEEILRYSPYLKSAFSLLESLSGKITYRQEGGQLLMVQLTIPYQELASPDQPLHVRHWKHLNLEEQLAPDKHHIVLLGKKYESDSLVNIIHNEEFEIIVEEEVQMVISAIKNASIDALIIYNEKMTGTILELVEAVSRKAKEKVEIPVFYVYDTVEVGFQEKLIDMGVENFIQLPASSRFILKKIGAQIDKIKRLNAERNIFSLLPTEDSTYASPNEKLVKEGLQIIRDHLADGNFKVEQLSEQMGISKIKCYRGFKEVLGTSPSDLLVSLRLEKAQKLLLQQKMNISEVSFACGYNDPKYFSKLFKKHLGQSPKHFQHPVEL</sequence>
<name>A0A918QCK4_9BACT</name>
<dbReference type="InterPro" id="IPR009057">
    <property type="entry name" value="Homeodomain-like_sf"/>
</dbReference>
<dbReference type="Gene3D" id="2.130.10.10">
    <property type="entry name" value="YVTN repeat-like/Quinoprotein amine dehydrogenase"/>
    <property type="match status" value="2"/>
</dbReference>
<evidence type="ECO:0000256" key="1">
    <source>
        <dbReference type="ARBA" id="ARBA00023015"/>
    </source>
</evidence>
<keyword evidence="5" id="KW-0472">Membrane</keyword>
<comment type="caution">
    <text evidence="7">The sequence shown here is derived from an EMBL/GenBank/DDBJ whole genome shotgun (WGS) entry which is preliminary data.</text>
</comment>
<dbReference type="AlphaFoldDB" id="A0A918QCK4"/>
<keyword evidence="5" id="KW-0812">Transmembrane</keyword>
<dbReference type="PANTHER" id="PTHR43280">
    <property type="entry name" value="ARAC-FAMILY TRANSCRIPTIONAL REGULATOR"/>
    <property type="match status" value="1"/>
</dbReference>
<dbReference type="InterPro" id="IPR011110">
    <property type="entry name" value="Reg_prop"/>
</dbReference>
<keyword evidence="4" id="KW-0175">Coiled coil</keyword>
<gene>
    <name evidence="7" type="ORF">GCM10007049_39130</name>
</gene>
<dbReference type="InterPro" id="IPR018062">
    <property type="entry name" value="HTH_AraC-typ_CS"/>
</dbReference>
<dbReference type="PROSITE" id="PS01124">
    <property type="entry name" value="HTH_ARAC_FAMILY_2"/>
    <property type="match status" value="1"/>
</dbReference>
<protein>
    <recommendedName>
        <fullName evidence="6">HTH araC/xylS-type domain-containing protein</fullName>
    </recommendedName>
</protein>
<dbReference type="InterPro" id="IPR018060">
    <property type="entry name" value="HTH_AraC"/>
</dbReference>
<evidence type="ECO:0000256" key="5">
    <source>
        <dbReference type="SAM" id="Phobius"/>
    </source>
</evidence>
<dbReference type="Gene3D" id="1.10.10.60">
    <property type="entry name" value="Homeodomain-like"/>
    <property type="match status" value="1"/>
</dbReference>
<dbReference type="PROSITE" id="PS00041">
    <property type="entry name" value="HTH_ARAC_FAMILY_1"/>
    <property type="match status" value="1"/>
</dbReference>
<evidence type="ECO:0000256" key="2">
    <source>
        <dbReference type="ARBA" id="ARBA00023125"/>
    </source>
</evidence>
<feature type="domain" description="HTH araC/xylS-type" evidence="6">
    <location>
        <begin position="1156"/>
        <end position="1255"/>
    </location>
</feature>
<keyword evidence="2" id="KW-0238">DNA-binding</keyword>
<evidence type="ECO:0000313" key="7">
    <source>
        <dbReference type="EMBL" id="GGZ42086.1"/>
    </source>
</evidence>
<evidence type="ECO:0000259" key="6">
    <source>
        <dbReference type="PROSITE" id="PS01124"/>
    </source>
</evidence>
<feature type="coiled-coil region" evidence="4">
    <location>
        <begin position="731"/>
        <end position="772"/>
    </location>
</feature>
<dbReference type="EMBL" id="BMWX01000012">
    <property type="protein sequence ID" value="GGZ42086.1"/>
    <property type="molecule type" value="Genomic_DNA"/>
</dbReference>
<dbReference type="Gene3D" id="2.60.40.10">
    <property type="entry name" value="Immunoglobulins"/>
    <property type="match status" value="1"/>
</dbReference>
<feature type="transmembrane region" description="Helical" evidence="5">
    <location>
        <begin position="30"/>
        <end position="48"/>
    </location>
</feature>
<dbReference type="PRINTS" id="PR00032">
    <property type="entry name" value="HTHARAC"/>
</dbReference>
<dbReference type="Pfam" id="PF12833">
    <property type="entry name" value="HTH_18"/>
    <property type="match status" value="1"/>
</dbReference>
<organism evidence="7 8">
    <name type="scientific">Echinicola pacifica</name>
    <dbReference type="NCBI Taxonomy" id="346377"/>
    <lineage>
        <taxon>Bacteria</taxon>
        <taxon>Pseudomonadati</taxon>
        <taxon>Bacteroidota</taxon>
        <taxon>Cytophagia</taxon>
        <taxon>Cytophagales</taxon>
        <taxon>Cyclobacteriaceae</taxon>
        <taxon>Echinicola</taxon>
    </lineage>
</organism>
<keyword evidence="5" id="KW-1133">Transmembrane helix</keyword>
<dbReference type="GO" id="GO:0003700">
    <property type="term" value="F:DNA-binding transcription factor activity"/>
    <property type="evidence" value="ECO:0007669"/>
    <property type="project" value="InterPro"/>
</dbReference>
<evidence type="ECO:0000256" key="3">
    <source>
        <dbReference type="ARBA" id="ARBA00023163"/>
    </source>
</evidence>
<dbReference type="Pfam" id="PF07494">
    <property type="entry name" value="Reg_prop"/>
    <property type="match status" value="4"/>
</dbReference>
<dbReference type="Proteomes" id="UP000619457">
    <property type="component" value="Unassembled WGS sequence"/>
</dbReference>
<reference evidence="7" key="1">
    <citation type="journal article" date="2014" name="Int. J. Syst. Evol. Microbiol.">
        <title>Complete genome sequence of Corynebacterium casei LMG S-19264T (=DSM 44701T), isolated from a smear-ripened cheese.</title>
        <authorList>
            <consortium name="US DOE Joint Genome Institute (JGI-PGF)"/>
            <person name="Walter F."/>
            <person name="Albersmeier A."/>
            <person name="Kalinowski J."/>
            <person name="Ruckert C."/>
        </authorList>
    </citation>
    <scope>NUCLEOTIDE SEQUENCE</scope>
    <source>
        <strain evidence="7">KCTC 12368</strain>
    </source>
</reference>
<keyword evidence="3" id="KW-0804">Transcription</keyword>
<dbReference type="GO" id="GO:0043565">
    <property type="term" value="F:sequence-specific DNA binding"/>
    <property type="evidence" value="ECO:0007669"/>
    <property type="project" value="InterPro"/>
</dbReference>
<dbReference type="SUPFAM" id="SSF46689">
    <property type="entry name" value="Homeodomain-like"/>
    <property type="match status" value="1"/>
</dbReference>
<reference evidence="7" key="2">
    <citation type="submission" date="2020-09" db="EMBL/GenBank/DDBJ databases">
        <authorList>
            <person name="Sun Q."/>
            <person name="Kim S."/>
        </authorList>
    </citation>
    <scope>NUCLEOTIDE SEQUENCE</scope>
    <source>
        <strain evidence="7">KCTC 12368</strain>
    </source>
</reference>
<accession>A0A918QCK4</accession>
<proteinExistence type="predicted"/>
<dbReference type="PANTHER" id="PTHR43280:SF28">
    <property type="entry name" value="HTH-TYPE TRANSCRIPTIONAL ACTIVATOR RHAS"/>
    <property type="match status" value="1"/>
</dbReference>